<protein>
    <submittedName>
        <fullName evidence="2">Uncharacterized protein</fullName>
    </submittedName>
</protein>
<evidence type="ECO:0000313" key="2">
    <source>
        <dbReference type="EMBL" id="EXX79362.1"/>
    </source>
</evidence>
<dbReference type="Proteomes" id="UP000022910">
    <property type="component" value="Unassembled WGS sequence"/>
</dbReference>
<accession>A0A015KC49</accession>
<comment type="caution">
    <text evidence="2">The sequence shown here is derived from an EMBL/GenBank/DDBJ whole genome shotgun (WGS) entry which is preliminary data.</text>
</comment>
<feature type="region of interest" description="Disordered" evidence="1">
    <location>
        <begin position="1"/>
        <end position="34"/>
    </location>
</feature>
<evidence type="ECO:0000313" key="3">
    <source>
        <dbReference type="Proteomes" id="UP000022910"/>
    </source>
</evidence>
<gene>
    <name evidence="2" type="ORF">RirG_006350</name>
</gene>
<reference evidence="2 3" key="1">
    <citation type="submission" date="2014-02" db="EMBL/GenBank/DDBJ databases">
        <title>Single nucleus genome sequencing reveals high similarity among nuclei of an endomycorrhizal fungus.</title>
        <authorList>
            <person name="Lin K."/>
            <person name="Geurts R."/>
            <person name="Zhang Z."/>
            <person name="Limpens E."/>
            <person name="Saunders D.G."/>
            <person name="Mu D."/>
            <person name="Pang E."/>
            <person name="Cao H."/>
            <person name="Cha H."/>
            <person name="Lin T."/>
            <person name="Zhou Q."/>
            <person name="Shang Y."/>
            <person name="Li Y."/>
            <person name="Ivanov S."/>
            <person name="Sharma T."/>
            <person name="Velzen R.V."/>
            <person name="Ruijter N.D."/>
            <person name="Aanen D.K."/>
            <person name="Win J."/>
            <person name="Kamoun S."/>
            <person name="Bisseling T."/>
            <person name="Huang S."/>
        </authorList>
    </citation>
    <scope>NUCLEOTIDE SEQUENCE [LARGE SCALE GENOMIC DNA]</scope>
    <source>
        <strain evidence="3">DAOM197198w</strain>
    </source>
</reference>
<sequence length="122" mass="13608">MRQYRRSTGNAQANNNVNESEDDSSSGYTMGPDLRASFESTRSFVSHAPQGYSSMSEEWVANQDTLLQQVRTLIKLSQQNQITLDRIQQALEQNGIKLNSSQEEKEMNSDLTMPEKSATGGS</sequence>
<feature type="compositionally biased region" description="Polar residues" evidence="1">
    <location>
        <begin position="1"/>
        <end position="13"/>
    </location>
</feature>
<dbReference type="EMBL" id="JEMT01004034">
    <property type="protein sequence ID" value="EXX79362.1"/>
    <property type="molecule type" value="Genomic_DNA"/>
</dbReference>
<dbReference type="AlphaFoldDB" id="A0A015KC49"/>
<evidence type="ECO:0000256" key="1">
    <source>
        <dbReference type="SAM" id="MobiDB-lite"/>
    </source>
</evidence>
<organism evidence="2 3">
    <name type="scientific">Rhizophagus irregularis (strain DAOM 197198w)</name>
    <name type="common">Glomus intraradices</name>
    <dbReference type="NCBI Taxonomy" id="1432141"/>
    <lineage>
        <taxon>Eukaryota</taxon>
        <taxon>Fungi</taxon>
        <taxon>Fungi incertae sedis</taxon>
        <taxon>Mucoromycota</taxon>
        <taxon>Glomeromycotina</taxon>
        <taxon>Glomeromycetes</taxon>
        <taxon>Glomerales</taxon>
        <taxon>Glomeraceae</taxon>
        <taxon>Rhizophagus</taxon>
    </lineage>
</organism>
<name>A0A015KC49_RHIIW</name>
<dbReference type="OrthoDB" id="415460at2759"/>
<keyword evidence="3" id="KW-1185">Reference proteome</keyword>
<dbReference type="HOGENOM" id="CLU_2177139_0_0_1"/>
<proteinExistence type="predicted"/>
<feature type="region of interest" description="Disordered" evidence="1">
    <location>
        <begin position="94"/>
        <end position="122"/>
    </location>
</feature>